<gene>
    <name evidence="5" type="ORF">NRB56_42100</name>
</gene>
<name>A0A7K0DSD5_9NOCA</name>
<dbReference type="AlphaFoldDB" id="A0A7K0DSD5"/>
<comment type="similarity">
    <text evidence="2">Belongs to the MTB12 family.</text>
</comment>
<evidence type="ECO:0000256" key="1">
    <source>
        <dbReference type="ARBA" id="ARBA00022729"/>
    </source>
</evidence>
<proteinExistence type="inferred from homology"/>
<evidence type="ECO:0000256" key="2">
    <source>
        <dbReference type="ARBA" id="ARBA00093774"/>
    </source>
</evidence>
<dbReference type="Pfam" id="PF26580">
    <property type="entry name" value="Mtb12_C"/>
    <property type="match status" value="1"/>
</dbReference>
<keyword evidence="6" id="KW-1185">Reference proteome</keyword>
<dbReference type="OrthoDB" id="4548368at2"/>
<dbReference type="InterPro" id="IPR058644">
    <property type="entry name" value="Mtb12-like_C"/>
</dbReference>
<sequence>MLVRRFPRVVAAVAAVATAATLAGCGGSSTIANNTGTSPEVRQAVTDTYDRFFSTSIPVEEKPALLENGQAFTQALKDRADSTIAKKSRVTVSDVASTGPDSADVIFTVSFGGLPMLRNRKGGAIRTGGTWKVTQATFCSLLQMQGGAPPVCETGSSTTAAVPSN</sequence>
<dbReference type="PROSITE" id="PS51257">
    <property type="entry name" value="PROKAR_LIPOPROTEIN"/>
    <property type="match status" value="1"/>
</dbReference>
<feature type="chain" id="PRO_5029659801" description="Low molecular weight antigen MTB12-like C-terminal domain-containing protein" evidence="3">
    <location>
        <begin position="20"/>
        <end position="165"/>
    </location>
</feature>
<reference evidence="5 6" key="1">
    <citation type="submission" date="2019-10" db="EMBL/GenBank/DDBJ databases">
        <title>Nocardia macrotermitis sp. nov. and Nocardia aurantia sp. nov., isolated from the gut of fungus growing-termite Macrotermes natalensis.</title>
        <authorList>
            <person name="Benndorf R."/>
            <person name="Schwitalla J."/>
            <person name="Martin K."/>
            <person name="De Beer W."/>
            <person name="Kaster A.-K."/>
            <person name="Vollmers J."/>
            <person name="Poulsen M."/>
            <person name="Beemelmanns C."/>
        </authorList>
    </citation>
    <scope>NUCLEOTIDE SEQUENCE [LARGE SCALE GENOMIC DNA]</scope>
    <source>
        <strain evidence="5 6">RB56</strain>
    </source>
</reference>
<dbReference type="EMBL" id="WEGI01000009">
    <property type="protein sequence ID" value="MQY28626.1"/>
    <property type="molecule type" value="Genomic_DNA"/>
</dbReference>
<keyword evidence="1 3" id="KW-0732">Signal</keyword>
<feature type="signal peptide" evidence="3">
    <location>
        <begin position="1"/>
        <end position="19"/>
    </location>
</feature>
<feature type="domain" description="Low molecular weight antigen MTB12-like C-terminal" evidence="4">
    <location>
        <begin position="40"/>
        <end position="147"/>
    </location>
</feature>
<evidence type="ECO:0000313" key="6">
    <source>
        <dbReference type="Proteomes" id="UP000431401"/>
    </source>
</evidence>
<evidence type="ECO:0000259" key="4">
    <source>
        <dbReference type="Pfam" id="PF26580"/>
    </source>
</evidence>
<comment type="caution">
    <text evidence="5">The sequence shown here is derived from an EMBL/GenBank/DDBJ whole genome shotgun (WGS) entry which is preliminary data.</text>
</comment>
<protein>
    <recommendedName>
        <fullName evidence="4">Low molecular weight antigen MTB12-like C-terminal domain-containing protein</fullName>
    </recommendedName>
</protein>
<evidence type="ECO:0000256" key="3">
    <source>
        <dbReference type="SAM" id="SignalP"/>
    </source>
</evidence>
<evidence type="ECO:0000313" key="5">
    <source>
        <dbReference type="EMBL" id="MQY28626.1"/>
    </source>
</evidence>
<dbReference type="RefSeq" id="WP_153344750.1">
    <property type="nucleotide sequence ID" value="NZ_WEGI01000009.1"/>
</dbReference>
<organism evidence="5 6">
    <name type="scientific">Nocardia aurantia</name>
    <dbReference type="NCBI Taxonomy" id="2585199"/>
    <lineage>
        <taxon>Bacteria</taxon>
        <taxon>Bacillati</taxon>
        <taxon>Actinomycetota</taxon>
        <taxon>Actinomycetes</taxon>
        <taxon>Mycobacteriales</taxon>
        <taxon>Nocardiaceae</taxon>
        <taxon>Nocardia</taxon>
    </lineage>
</organism>
<accession>A0A7K0DSD5</accession>
<dbReference type="Proteomes" id="UP000431401">
    <property type="component" value="Unassembled WGS sequence"/>
</dbReference>